<dbReference type="InterPro" id="IPR011009">
    <property type="entry name" value="Kinase-like_dom_sf"/>
</dbReference>
<dbReference type="InterPro" id="IPR050235">
    <property type="entry name" value="CK1_Ser-Thr_kinase"/>
</dbReference>
<keyword evidence="6" id="KW-0418">Kinase</keyword>
<accession>A0A481Z0H7</accession>
<keyword evidence="6" id="KW-0723">Serine/threonine-protein kinase</keyword>
<dbReference type="Pfam" id="PF00069">
    <property type="entry name" value="Pkinase"/>
    <property type="match status" value="1"/>
</dbReference>
<proteinExistence type="predicted"/>
<sequence>MNNKLLKCKKNNILSTKYIIFKNIGSGSFGEVYIAEYNKNNKKKCVAAKVEARHSTLISKIMNEYNIYEDIRSKGFRHGIPKIYEFIQTPDYNIMLMELLGPNLEYIFDRCNRKFKLTTVLLLAMNIILLLRDLHNINYIHRDIKPSNFLIGRKNKNNLYIMDFGLSRKYITNDRHIAYRNKKSLVGTARYASINMHKGIEPTRRDELESVGYMLIYFLKGILPWQHLTKVKNKKPIDVIGEKKMNTTFYELCGGLPKCFRNYIIYCRKLKFSETPDYNYMYNLFYNYCVETRTIPSYEWVFPKETGSSATY</sequence>
<dbReference type="InterPro" id="IPR008271">
    <property type="entry name" value="Ser/Thr_kinase_AS"/>
</dbReference>
<dbReference type="EMBL" id="MK500406">
    <property type="protein sequence ID" value="QBK88929.1"/>
    <property type="molecule type" value="Genomic_DNA"/>
</dbReference>
<feature type="domain" description="Protein kinase" evidence="5">
    <location>
        <begin position="18"/>
        <end position="301"/>
    </location>
</feature>
<dbReference type="PROSITE" id="PS00107">
    <property type="entry name" value="PROTEIN_KINASE_ATP"/>
    <property type="match status" value="1"/>
</dbReference>
<keyword evidence="2 4" id="KW-0547">Nucleotide-binding</keyword>
<keyword evidence="3 4" id="KW-0067">ATP-binding</keyword>
<dbReference type="EC" id="2.7.11.1" evidence="1"/>
<feature type="binding site" evidence="4">
    <location>
        <position position="49"/>
    </location>
    <ligand>
        <name>ATP</name>
        <dbReference type="ChEBI" id="CHEBI:30616"/>
    </ligand>
</feature>
<dbReference type="PANTHER" id="PTHR11909">
    <property type="entry name" value="CASEIN KINASE-RELATED"/>
    <property type="match status" value="1"/>
</dbReference>
<evidence type="ECO:0000256" key="3">
    <source>
        <dbReference type="ARBA" id="ARBA00022840"/>
    </source>
</evidence>
<dbReference type="PROSITE" id="PS00108">
    <property type="entry name" value="PROTEIN_KINASE_ST"/>
    <property type="match status" value="1"/>
</dbReference>
<dbReference type="SUPFAM" id="SSF56112">
    <property type="entry name" value="Protein kinase-like (PK-like)"/>
    <property type="match status" value="1"/>
</dbReference>
<dbReference type="CDD" id="cd14016">
    <property type="entry name" value="STKc_CK1"/>
    <property type="match status" value="1"/>
</dbReference>
<gene>
    <name evidence="6" type="ORF">LCMiAC02_00220</name>
</gene>
<reference evidence="6" key="1">
    <citation type="journal article" date="2019" name="MBio">
        <title>Virus Genomes from Deep Sea Sediments Expand the Ocean Megavirome and Support Independent Origins of Viral Gigantism.</title>
        <authorList>
            <person name="Backstrom D."/>
            <person name="Yutin N."/>
            <person name="Jorgensen S.L."/>
            <person name="Dharamshi J."/>
            <person name="Homa F."/>
            <person name="Zaremba-Niedwiedzka K."/>
            <person name="Spang A."/>
            <person name="Wolf Y.I."/>
            <person name="Koonin E.V."/>
            <person name="Ettema T.J."/>
        </authorList>
    </citation>
    <scope>NUCLEOTIDE SEQUENCE</scope>
</reference>
<evidence type="ECO:0000256" key="4">
    <source>
        <dbReference type="PROSITE-ProRule" id="PRU10141"/>
    </source>
</evidence>
<evidence type="ECO:0000313" key="6">
    <source>
        <dbReference type="EMBL" id="QBK88929.1"/>
    </source>
</evidence>
<dbReference type="InterPro" id="IPR017441">
    <property type="entry name" value="Protein_kinase_ATP_BS"/>
</dbReference>
<protein>
    <recommendedName>
        <fullName evidence="1">non-specific serine/threonine protein kinase</fullName>
        <ecNumber evidence="1">2.7.11.1</ecNumber>
    </recommendedName>
</protein>
<dbReference type="PROSITE" id="PS50011">
    <property type="entry name" value="PROTEIN_KINASE_DOM"/>
    <property type="match status" value="1"/>
</dbReference>
<dbReference type="InterPro" id="IPR000719">
    <property type="entry name" value="Prot_kinase_dom"/>
</dbReference>
<name>A0A481Z0H7_9VIRU</name>
<evidence type="ECO:0000259" key="5">
    <source>
        <dbReference type="PROSITE" id="PS50011"/>
    </source>
</evidence>
<keyword evidence="6" id="KW-0808">Transferase</keyword>
<evidence type="ECO:0000256" key="2">
    <source>
        <dbReference type="ARBA" id="ARBA00022741"/>
    </source>
</evidence>
<dbReference type="Gene3D" id="1.10.510.10">
    <property type="entry name" value="Transferase(Phosphotransferase) domain 1"/>
    <property type="match status" value="1"/>
</dbReference>
<evidence type="ECO:0000256" key="1">
    <source>
        <dbReference type="ARBA" id="ARBA00012513"/>
    </source>
</evidence>
<dbReference type="GO" id="GO:0005524">
    <property type="term" value="F:ATP binding"/>
    <property type="evidence" value="ECO:0007669"/>
    <property type="project" value="UniProtKB-UniRule"/>
</dbReference>
<dbReference type="SMART" id="SM00220">
    <property type="entry name" value="S_TKc"/>
    <property type="match status" value="1"/>
</dbReference>
<organism evidence="6">
    <name type="scientific">Mimivirus LCMiAC02</name>
    <dbReference type="NCBI Taxonomy" id="2506609"/>
    <lineage>
        <taxon>Viruses</taxon>
        <taxon>Varidnaviria</taxon>
        <taxon>Bamfordvirae</taxon>
        <taxon>Nucleocytoviricota</taxon>
        <taxon>Megaviricetes</taxon>
        <taxon>Imitervirales</taxon>
        <taxon>Mimiviridae</taxon>
        <taxon>Klosneuvirinae</taxon>
    </lineage>
</organism>
<dbReference type="GO" id="GO:0004674">
    <property type="term" value="F:protein serine/threonine kinase activity"/>
    <property type="evidence" value="ECO:0007669"/>
    <property type="project" value="UniProtKB-KW"/>
</dbReference>